<dbReference type="SUPFAM" id="SSF103473">
    <property type="entry name" value="MFS general substrate transporter"/>
    <property type="match status" value="1"/>
</dbReference>
<dbReference type="GO" id="GO:0022857">
    <property type="term" value="F:transmembrane transporter activity"/>
    <property type="evidence" value="ECO:0007669"/>
    <property type="project" value="InterPro"/>
</dbReference>
<dbReference type="PROSITE" id="PS50850">
    <property type="entry name" value="MFS"/>
    <property type="match status" value="1"/>
</dbReference>
<keyword evidence="2 5" id="KW-0812">Transmembrane</keyword>
<comment type="subcellular location">
    <subcellularLocation>
        <location evidence="1">Membrane</location>
        <topology evidence="1">Multi-pass membrane protein</topology>
    </subcellularLocation>
</comment>
<dbReference type="EMBL" id="JARIHO010000025">
    <property type="protein sequence ID" value="KAJ7342682.1"/>
    <property type="molecule type" value="Genomic_DNA"/>
</dbReference>
<feature type="transmembrane region" description="Helical" evidence="5">
    <location>
        <begin position="306"/>
        <end position="326"/>
    </location>
</feature>
<feature type="domain" description="Major facilitator superfamily (MFS) profile" evidence="6">
    <location>
        <begin position="29"/>
        <end position="533"/>
    </location>
</feature>
<gene>
    <name evidence="7" type="ORF">DFH08DRAFT_1082189</name>
</gene>
<evidence type="ECO:0000256" key="5">
    <source>
        <dbReference type="SAM" id="Phobius"/>
    </source>
</evidence>
<sequence length="535" mass="57693">MELKSNPMDGFHVDPAVRATRKPRAFWMSFLAIMVATFLSALDQTAVGTALPTIATALNDTKADYIWVASAYAMASTAFIPLSGSLADAKPIMLLCIAFFAIGSVLAGASQSMAMMIGARSIQGTPISPHDLRFLILVADLVPLAERGLYQGLIGLVWAFASVRIRSFSVILSLTKAQSVGPPIGGALSSKKHKTLWRWLFYLNLPLATIAFVLVLLYLSVRRPEGSLHSKLAQVDWVGNLLVVTGTTLSLIGTTWGGARYPWGSVQVLTPLLLGLGFLCAFVFYEVKVHISRPTIPIDVVGNRTSLGGLLATAAHSVVSMSVIYYLPVFFQACFEASPLRSAVDYLPVGPPFAFLAGVVITISRKYRPVNWVGWIVTIVAFGLFSTIREDSAVGEWVGYQVLGAAGLGVLFSAPIFPILSPFPTNRAASALALFSFTRALFQTWGITVSSTILQTPPQNMLQKTLPPAFTALFSPQSEVAYAAIPAIRDLDEALRKEVQRAFAESMAVIWQTMIGVSALGLLASLMMEEHTISK</sequence>
<evidence type="ECO:0000256" key="2">
    <source>
        <dbReference type="ARBA" id="ARBA00022692"/>
    </source>
</evidence>
<dbReference type="InterPro" id="IPR036259">
    <property type="entry name" value="MFS_trans_sf"/>
</dbReference>
<dbReference type="AlphaFoldDB" id="A0AAD7EQ22"/>
<feature type="transmembrane region" description="Helical" evidence="5">
    <location>
        <begin position="265"/>
        <end position="285"/>
    </location>
</feature>
<evidence type="ECO:0000256" key="4">
    <source>
        <dbReference type="ARBA" id="ARBA00023136"/>
    </source>
</evidence>
<keyword evidence="8" id="KW-1185">Reference proteome</keyword>
<proteinExistence type="predicted"/>
<evidence type="ECO:0000313" key="8">
    <source>
        <dbReference type="Proteomes" id="UP001218218"/>
    </source>
</evidence>
<evidence type="ECO:0000256" key="3">
    <source>
        <dbReference type="ARBA" id="ARBA00022989"/>
    </source>
</evidence>
<name>A0AAD7EQ22_9AGAR</name>
<dbReference type="InterPro" id="IPR020846">
    <property type="entry name" value="MFS_dom"/>
</dbReference>
<feature type="transmembrane region" description="Helical" evidence="5">
    <location>
        <begin position="240"/>
        <end position="259"/>
    </location>
</feature>
<feature type="transmembrane region" description="Helical" evidence="5">
    <location>
        <begin position="509"/>
        <end position="528"/>
    </location>
</feature>
<dbReference type="Proteomes" id="UP001218218">
    <property type="component" value="Unassembled WGS sequence"/>
</dbReference>
<reference evidence="7" key="1">
    <citation type="submission" date="2023-03" db="EMBL/GenBank/DDBJ databases">
        <title>Massive genome expansion in bonnet fungi (Mycena s.s.) driven by repeated elements and novel gene families across ecological guilds.</title>
        <authorList>
            <consortium name="Lawrence Berkeley National Laboratory"/>
            <person name="Harder C.B."/>
            <person name="Miyauchi S."/>
            <person name="Viragh M."/>
            <person name="Kuo A."/>
            <person name="Thoen E."/>
            <person name="Andreopoulos B."/>
            <person name="Lu D."/>
            <person name="Skrede I."/>
            <person name="Drula E."/>
            <person name="Henrissat B."/>
            <person name="Morin E."/>
            <person name="Kohler A."/>
            <person name="Barry K."/>
            <person name="LaButti K."/>
            <person name="Morin E."/>
            <person name="Salamov A."/>
            <person name="Lipzen A."/>
            <person name="Mereny Z."/>
            <person name="Hegedus B."/>
            <person name="Baldrian P."/>
            <person name="Stursova M."/>
            <person name="Weitz H."/>
            <person name="Taylor A."/>
            <person name="Grigoriev I.V."/>
            <person name="Nagy L.G."/>
            <person name="Martin F."/>
            <person name="Kauserud H."/>
        </authorList>
    </citation>
    <scope>NUCLEOTIDE SEQUENCE</scope>
    <source>
        <strain evidence="7">CBHHK002</strain>
    </source>
</reference>
<feature type="transmembrane region" description="Helical" evidence="5">
    <location>
        <begin position="346"/>
        <end position="363"/>
    </location>
</feature>
<comment type="caution">
    <text evidence="7">The sequence shown here is derived from an EMBL/GenBank/DDBJ whole genome shotgun (WGS) entry which is preliminary data.</text>
</comment>
<evidence type="ECO:0000259" key="6">
    <source>
        <dbReference type="PROSITE" id="PS50850"/>
    </source>
</evidence>
<protein>
    <submittedName>
        <fullName evidence="7">Iron permease</fullName>
    </submittedName>
</protein>
<feature type="transmembrane region" description="Helical" evidence="5">
    <location>
        <begin position="370"/>
        <end position="388"/>
    </location>
</feature>
<dbReference type="PANTHER" id="PTHR23501">
    <property type="entry name" value="MAJOR FACILITATOR SUPERFAMILY"/>
    <property type="match status" value="1"/>
</dbReference>
<keyword evidence="3 5" id="KW-1133">Transmembrane helix</keyword>
<evidence type="ECO:0000256" key="1">
    <source>
        <dbReference type="ARBA" id="ARBA00004141"/>
    </source>
</evidence>
<feature type="transmembrane region" description="Helical" evidence="5">
    <location>
        <begin position="65"/>
        <end position="82"/>
    </location>
</feature>
<accession>A0AAD7EQ22</accession>
<evidence type="ECO:0000313" key="7">
    <source>
        <dbReference type="EMBL" id="KAJ7342682.1"/>
    </source>
</evidence>
<feature type="transmembrane region" description="Helical" evidence="5">
    <location>
        <begin position="25"/>
        <end position="42"/>
    </location>
</feature>
<organism evidence="7 8">
    <name type="scientific">Mycena albidolilacea</name>
    <dbReference type="NCBI Taxonomy" id="1033008"/>
    <lineage>
        <taxon>Eukaryota</taxon>
        <taxon>Fungi</taxon>
        <taxon>Dikarya</taxon>
        <taxon>Basidiomycota</taxon>
        <taxon>Agaricomycotina</taxon>
        <taxon>Agaricomycetes</taxon>
        <taxon>Agaricomycetidae</taxon>
        <taxon>Agaricales</taxon>
        <taxon>Marasmiineae</taxon>
        <taxon>Mycenaceae</taxon>
        <taxon>Mycena</taxon>
    </lineage>
</organism>
<dbReference type="PANTHER" id="PTHR23501:SF102">
    <property type="entry name" value="DRUG TRANSPORTER, PUTATIVE (AFU_ORTHOLOGUE AFUA_3G08530)-RELATED"/>
    <property type="match status" value="1"/>
</dbReference>
<feature type="transmembrane region" description="Helical" evidence="5">
    <location>
        <begin position="94"/>
        <end position="119"/>
    </location>
</feature>
<dbReference type="Pfam" id="PF07690">
    <property type="entry name" value="MFS_1"/>
    <property type="match status" value="1"/>
</dbReference>
<keyword evidence="4 5" id="KW-0472">Membrane</keyword>
<dbReference type="GO" id="GO:0005886">
    <property type="term" value="C:plasma membrane"/>
    <property type="evidence" value="ECO:0007669"/>
    <property type="project" value="TreeGrafter"/>
</dbReference>
<dbReference type="InterPro" id="IPR011701">
    <property type="entry name" value="MFS"/>
</dbReference>
<feature type="transmembrane region" description="Helical" evidence="5">
    <location>
        <begin position="199"/>
        <end position="219"/>
    </location>
</feature>
<feature type="transmembrane region" description="Helical" evidence="5">
    <location>
        <begin position="400"/>
        <end position="420"/>
    </location>
</feature>
<dbReference type="Gene3D" id="1.20.1250.20">
    <property type="entry name" value="MFS general substrate transporter like domains"/>
    <property type="match status" value="1"/>
</dbReference>